<dbReference type="InterPro" id="IPR025392">
    <property type="entry name" value="DUF4124"/>
</dbReference>
<feature type="transmembrane region" description="Helical" evidence="2">
    <location>
        <begin position="20"/>
        <end position="40"/>
    </location>
</feature>
<keyword evidence="2" id="KW-0812">Transmembrane</keyword>
<evidence type="ECO:0000313" key="5">
    <source>
        <dbReference type="Proteomes" id="UP000317355"/>
    </source>
</evidence>
<evidence type="ECO:0000256" key="1">
    <source>
        <dbReference type="SAM" id="MobiDB-lite"/>
    </source>
</evidence>
<feature type="region of interest" description="Disordered" evidence="1">
    <location>
        <begin position="73"/>
        <end position="107"/>
    </location>
</feature>
<keyword evidence="2" id="KW-1133">Transmembrane helix</keyword>
<keyword evidence="2" id="KW-0472">Membrane</keyword>
<evidence type="ECO:0000256" key="2">
    <source>
        <dbReference type="SAM" id="Phobius"/>
    </source>
</evidence>
<name>A0A558DAV1_9GAMM</name>
<evidence type="ECO:0000259" key="3">
    <source>
        <dbReference type="Pfam" id="PF13511"/>
    </source>
</evidence>
<protein>
    <submittedName>
        <fullName evidence="4">DUF4124 domain-containing protein</fullName>
    </submittedName>
</protein>
<dbReference type="Proteomes" id="UP000317355">
    <property type="component" value="Unassembled WGS sequence"/>
</dbReference>
<feature type="domain" description="DUF4124" evidence="3">
    <location>
        <begin position="27"/>
        <end position="99"/>
    </location>
</feature>
<gene>
    <name evidence="4" type="ORF">FHK82_05295</name>
</gene>
<dbReference type="EMBL" id="VMRY01000010">
    <property type="protein sequence ID" value="TVT58129.1"/>
    <property type="molecule type" value="Genomic_DNA"/>
</dbReference>
<evidence type="ECO:0000313" key="4">
    <source>
        <dbReference type="EMBL" id="TVT58129.1"/>
    </source>
</evidence>
<reference evidence="4 5" key="1">
    <citation type="submission" date="2019-07" db="EMBL/GenBank/DDBJ databases">
        <title>The pathways for chlorine oxyanion respiration interact through the shared metabolite chlorate.</title>
        <authorList>
            <person name="Barnum T.P."/>
            <person name="Cheng Y."/>
            <person name="Hill K.A."/>
            <person name="Lucas L.N."/>
            <person name="Carlson H.K."/>
            <person name="Coates J.D."/>
        </authorList>
    </citation>
    <scope>NUCLEOTIDE SEQUENCE [LARGE SCALE GENOMIC DNA]</scope>
    <source>
        <strain evidence="4">BK-3</strain>
    </source>
</reference>
<accession>A0A558DAV1</accession>
<proteinExistence type="predicted"/>
<dbReference type="AlphaFoldDB" id="A0A558DAV1"/>
<comment type="caution">
    <text evidence="4">The sequence shown here is derived from an EMBL/GenBank/DDBJ whole genome shotgun (WGS) entry which is preliminary data.</text>
</comment>
<sequence>MIHLQRQKWAIGKVTIRSIVCWITIYMTAFFPLATLASVYRCPDASGAVLFQQMPCAEGVELELDVRATEWITTPESKPDKRKTQARKRPRQKSQLARESARQEKACWKARQRIEKIEWALRKGYKPARGERLRQQRREQQDYLRQFCR</sequence>
<dbReference type="Pfam" id="PF13511">
    <property type="entry name" value="DUF4124"/>
    <property type="match status" value="1"/>
</dbReference>
<organism evidence="4 5">
    <name type="scientific">Sedimenticola thiotaurini</name>
    <dbReference type="NCBI Taxonomy" id="1543721"/>
    <lineage>
        <taxon>Bacteria</taxon>
        <taxon>Pseudomonadati</taxon>
        <taxon>Pseudomonadota</taxon>
        <taxon>Gammaproteobacteria</taxon>
        <taxon>Chromatiales</taxon>
        <taxon>Sedimenticolaceae</taxon>
        <taxon>Sedimenticola</taxon>
    </lineage>
</organism>